<evidence type="ECO:0000313" key="4">
    <source>
        <dbReference type="Proteomes" id="UP001437256"/>
    </source>
</evidence>
<dbReference type="InterPro" id="IPR054722">
    <property type="entry name" value="PolX-like_BBD"/>
</dbReference>
<protein>
    <recommendedName>
        <fullName evidence="2">Retrovirus-related Pol polyprotein from transposon TNT 1-94-like beta-barrel domain-containing protein</fullName>
    </recommendedName>
</protein>
<evidence type="ECO:0000256" key="1">
    <source>
        <dbReference type="SAM" id="MobiDB-lite"/>
    </source>
</evidence>
<feature type="region of interest" description="Disordered" evidence="1">
    <location>
        <begin position="186"/>
        <end position="212"/>
    </location>
</feature>
<dbReference type="Pfam" id="PF22936">
    <property type="entry name" value="Pol_BBD"/>
    <property type="match status" value="1"/>
</dbReference>
<sequence>MGHLKEVTPEGESITDLLLCLIVAPPHLTALSSIEEIKEYSHYIANDSVVLQILLLRVNNEICLSLPGAVDVGGCCSARDWYLAGRTQYGLGNHTKVITAQMALFVTSAQNLSKVPAYVENYQSRTLAISRATREMDWKECIYHFRMGLPIHNKLVVIRDNIIHKLTQGQLTRTTFKKAVAMVNERMSTSKQRTADNLPKDQQDANRKSCPRRTKCQGCNRWWNAGTTDCSCGQKLLTTGNDRTASMATPASTTAAGTPARATNANKPTVAAVVTETNAIVDSAYVACTIFSEPSSSMECSPLIDLEKEGPAAYRDICQTYHTVLDSAATRHVICDKSLFVQFDPSSEEMVSTGVAGDVVVKGSGICCFEMKLQGSSTVLHLWMPNCLYSPNAPFNLMSGVH</sequence>
<name>A0ABR2Z8U6_9AGAR</name>
<reference evidence="3 4" key="1">
    <citation type="submission" date="2024-05" db="EMBL/GenBank/DDBJ databases">
        <title>A draft genome resource for the thread blight pathogen Marasmius tenuissimus strain MS-2.</title>
        <authorList>
            <person name="Yulfo-Soto G.E."/>
            <person name="Baruah I.K."/>
            <person name="Amoako-Attah I."/>
            <person name="Bukari Y."/>
            <person name="Meinhardt L.W."/>
            <person name="Bailey B.A."/>
            <person name="Cohen S.P."/>
        </authorList>
    </citation>
    <scope>NUCLEOTIDE SEQUENCE [LARGE SCALE GENOMIC DNA]</scope>
    <source>
        <strain evidence="3 4">MS-2</strain>
    </source>
</reference>
<evidence type="ECO:0000259" key="2">
    <source>
        <dbReference type="Pfam" id="PF22936"/>
    </source>
</evidence>
<gene>
    <name evidence="3" type="ORF">AAF712_016478</name>
</gene>
<organism evidence="3 4">
    <name type="scientific">Marasmius tenuissimus</name>
    <dbReference type="NCBI Taxonomy" id="585030"/>
    <lineage>
        <taxon>Eukaryota</taxon>
        <taxon>Fungi</taxon>
        <taxon>Dikarya</taxon>
        <taxon>Basidiomycota</taxon>
        <taxon>Agaricomycotina</taxon>
        <taxon>Agaricomycetes</taxon>
        <taxon>Agaricomycetidae</taxon>
        <taxon>Agaricales</taxon>
        <taxon>Marasmiineae</taxon>
        <taxon>Marasmiaceae</taxon>
        <taxon>Marasmius</taxon>
    </lineage>
</organism>
<accession>A0ABR2Z8U6</accession>
<dbReference type="EMBL" id="JBBXMP010000826">
    <property type="protein sequence ID" value="KAL0056907.1"/>
    <property type="molecule type" value="Genomic_DNA"/>
</dbReference>
<keyword evidence="4" id="KW-1185">Reference proteome</keyword>
<proteinExistence type="predicted"/>
<dbReference type="Proteomes" id="UP001437256">
    <property type="component" value="Unassembled WGS sequence"/>
</dbReference>
<feature type="compositionally biased region" description="Basic and acidic residues" evidence="1">
    <location>
        <begin position="198"/>
        <end position="207"/>
    </location>
</feature>
<comment type="caution">
    <text evidence="3">The sequence shown here is derived from an EMBL/GenBank/DDBJ whole genome shotgun (WGS) entry which is preliminary data.</text>
</comment>
<evidence type="ECO:0000313" key="3">
    <source>
        <dbReference type="EMBL" id="KAL0056907.1"/>
    </source>
</evidence>
<feature type="domain" description="Retrovirus-related Pol polyprotein from transposon TNT 1-94-like beta-barrel" evidence="2">
    <location>
        <begin position="324"/>
        <end position="400"/>
    </location>
</feature>